<dbReference type="PROSITE" id="PS51762">
    <property type="entry name" value="GH16_2"/>
    <property type="match status" value="1"/>
</dbReference>
<organism evidence="4 5">
    <name type="scientific">Rugosimonospora africana</name>
    <dbReference type="NCBI Taxonomy" id="556532"/>
    <lineage>
        <taxon>Bacteria</taxon>
        <taxon>Bacillati</taxon>
        <taxon>Actinomycetota</taxon>
        <taxon>Actinomycetes</taxon>
        <taxon>Micromonosporales</taxon>
        <taxon>Micromonosporaceae</taxon>
        <taxon>Rugosimonospora</taxon>
    </lineage>
</organism>
<dbReference type="EMBL" id="BONZ01000025">
    <property type="protein sequence ID" value="GIH14486.1"/>
    <property type="molecule type" value="Genomic_DNA"/>
</dbReference>
<dbReference type="InterPro" id="IPR000757">
    <property type="entry name" value="Beta-glucanase-like"/>
</dbReference>
<dbReference type="RefSeq" id="WP_203918152.1">
    <property type="nucleotide sequence ID" value="NZ_BONZ01000025.1"/>
</dbReference>
<protein>
    <recommendedName>
        <fullName evidence="3">GH16 domain-containing protein</fullName>
    </recommendedName>
</protein>
<dbReference type="GO" id="GO:0004553">
    <property type="term" value="F:hydrolase activity, hydrolyzing O-glycosyl compounds"/>
    <property type="evidence" value="ECO:0007669"/>
    <property type="project" value="InterPro"/>
</dbReference>
<feature type="compositionally biased region" description="Low complexity" evidence="1">
    <location>
        <begin position="52"/>
        <end position="70"/>
    </location>
</feature>
<feature type="transmembrane region" description="Helical" evidence="2">
    <location>
        <begin position="164"/>
        <end position="185"/>
    </location>
</feature>
<dbReference type="SUPFAM" id="SSF49899">
    <property type="entry name" value="Concanavalin A-like lectins/glucanases"/>
    <property type="match status" value="1"/>
</dbReference>
<keyword evidence="2" id="KW-0472">Membrane</keyword>
<proteinExistence type="predicted"/>
<evidence type="ECO:0000256" key="1">
    <source>
        <dbReference type="SAM" id="MobiDB-lite"/>
    </source>
</evidence>
<dbReference type="Pfam" id="PF00722">
    <property type="entry name" value="Glyco_hydro_16"/>
    <property type="match status" value="1"/>
</dbReference>
<feature type="compositionally biased region" description="Low complexity" evidence="1">
    <location>
        <begin position="81"/>
        <end position="116"/>
    </location>
</feature>
<dbReference type="CDD" id="cd00413">
    <property type="entry name" value="Glyco_hydrolase_16"/>
    <property type="match status" value="1"/>
</dbReference>
<dbReference type="AlphaFoldDB" id="A0A8J3VQH5"/>
<keyword evidence="5" id="KW-1185">Reference proteome</keyword>
<dbReference type="Gene3D" id="2.60.120.200">
    <property type="match status" value="1"/>
</dbReference>
<sequence>MTSYGDEPHSRSSWSPPNPERQAWPVAPSHTPPVPPTSSPPAAEGADAGTGALDTPTDALAQLTAADLGTVRQAPPPGPAAFPAQPVTAPPVTTSPVRTSPVTRAPVSASPTSPAPYLMSAPPAPGPAPTSAPPLAPADRSGSRRGAGSAEPDRSDAPGRRGRAGWLALATAAVVVLLGGVFAVVKLAGSDGDRAPSAVTVAGSGRPSDAATSAPAGGTGGEQAAAGTSGSPSAGPSRGGSSPTAANPTHAAAKPAGPISDDFTSALNTSMWNVYGTTAGSTYNSTMVRVAGGELQVLGAGNSPTASANKSGGLCWCGTNGNRLYGKWQVRARFDAGSGYRQVLELWPQSDNDTADGRIKFAGDTDAAKKTLELSVLQPGGARSWTGTRSGDFTAWHTYTVEWRANSVTMSLDGTQVYDSATSGTALTIPSKPMHLVIQQDKGPGNGIPAANASTPAQVVMHVDWVRYYP</sequence>
<dbReference type="Proteomes" id="UP000642748">
    <property type="component" value="Unassembled WGS sequence"/>
</dbReference>
<keyword evidence="2" id="KW-1133">Transmembrane helix</keyword>
<evidence type="ECO:0000256" key="2">
    <source>
        <dbReference type="SAM" id="Phobius"/>
    </source>
</evidence>
<comment type="caution">
    <text evidence="4">The sequence shown here is derived from an EMBL/GenBank/DDBJ whole genome shotgun (WGS) entry which is preliminary data.</text>
</comment>
<keyword evidence="2" id="KW-0812">Transmembrane</keyword>
<dbReference type="GO" id="GO:0005975">
    <property type="term" value="P:carbohydrate metabolic process"/>
    <property type="evidence" value="ECO:0007669"/>
    <property type="project" value="InterPro"/>
</dbReference>
<feature type="compositionally biased region" description="Basic and acidic residues" evidence="1">
    <location>
        <begin position="1"/>
        <end position="10"/>
    </location>
</feature>
<evidence type="ECO:0000313" key="4">
    <source>
        <dbReference type="EMBL" id="GIH14486.1"/>
    </source>
</evidence>
<reference evidence="4" key="1">
    <citation type="submission" date="2021-01" db="EMBL/GenBank/DDBJ databases">
        <title>Whole genome shotgun sequence of Rugosimonospora africana NBRC 104875.</title>
        <authorList>
            <person name="Komaki H."/>
            <person name="Tamura T."/>
        </authorList>
    </citation>
    <scope>NUCLEOTIDE SEQUENCE</scope>
    <source>
        <strain evidence="4">NBRC 104875</strain>
    </source>
</reference>
<feature type="compositionally biased region" description="Pro residues" evidence="1">
    <location>
        <begin position="122"/>
        <end position="136"/>
    </location>
</feature>
<evidence type="ECO:0000259" key="3">
    <source>
        <dbReference type="PROSITE" id="PS51762"/>
    </source>
</evidence>
<feature type="domain" description="GH16" evidence="3">
    <location>
        <begin position="242"/>
        <end position="470"/>
    </location>
</feature>
<dbReference type="InterPro" id="IPR013320">
    <property type="entry name" value="ConA-like_dom_sf"/>
</dbReference>
<feature type="compositionally biased region" description="Pro residues" evidence="1">
    <location>
        <begin position="30"/>
        <end position="39"/>
    </location>
</feature>
<evidence type="ECO:0000313" key="5">
    <source>
        <dbReference type="Proteomes" id="UP000642748"/>
    </source>
</evidence>
<name>A0A8J3VQH5_9ACTN</name>
<gene>
    <name evidence="4" type="ORF">Raf01_26580</name>
</gene>
<accession>A0A8J3VQH5</accession>
<feature type="region of interest" description="Disordered" evidence="1">
    <location>
        <begin position="1"/>
        <end position="160"/>
    </location>
</feature>
<feature type="compositionally biased region" description="Low complexity" evidence="1">
    <location>
        <begin position="207"/>
        <end position="256"/>
    </location>
</feature>
<feature type="region of interest" description="Disordered" evidence="1">
    <location>
        <begin position="192"/>
        <end position="257"/>
    </location>
</feature>